<evidence type="ECO:0000259" key="7">
    <source>
        <dbReference type="Pfam" id="PF00482"/>
    </source>
</evidence>
<evidence type="ECO:0000256" key="4">
    <source>
        <dbReference type="ARBA" id="ARBA00022989"/>
    </source>
</evidence>
<dbReference type="PANTHER" id="PTHR35007">
    <property type="entry name" value="INTEGRAL MEMBRANE PROTEIN-RELATED"/>
    <property type="match status" value="1"/>
</dbReference>
<organism evidence="8 9">
    <name type="scientific">Siminovitchia acidinfaciens</name>
    <dbReference type="NCBI Taxonomy" id="2321395"/>
    <lineage>
        <taxon>Bacteria</taxon>
        <taxon>Bacillati</taxon>
        <taxon>Bacillota</taxon>
        <taxon>Bacilli</taxon>
        <taxon>Bacillales</taxon>
        <taxon>Bacillaceae</taxon>
        <taxon>Siminovitchia</taxon>
    </lineage>
</organism>
<evidence type="ECO:0000256" key="6">
    <source>
        <dbReference type="SAM" id="Phobius"/>
    </source>
</evidence>
<evidence type="ECO:0000256" key="3">
    <source>
        <dbReference type="ARBA" id="ARBA00022692"/>
    </source>
</evidence>
<evidence type="ECO:0000313" key="9">
    <source>
        <dbReference type="Proteomes" id="UP000287156"/>
    </source>
</evidence>
<evidence type="ECO:0000256" key="1">
    <source>
        <dbReference type="ARBA" id="ARBA00004651"/>
    </source>
</evidence>
<accession>A0A429XSV7</accession>
<dbReference type="InterPro" id="IPR042094">
    <property type="entry name" value="T2SS_GspF_sf"/>
</dbReference>
<feature type="transmembrane region" description="Helical" evidence="6">
    <location>
        <begin position="96"/>
        <end position="114"/>
    </location>
</feature>
<evidence type="ECO:0000313" key="8">
    <source>
        <dbReference type="EMBL" id="RST70318.1"/>
    </source>
</evidence>
<dbReference type="EMBL" id="QYTV02000018">
    <property type="protein sequence ID" value="RST70318.1"/>
    <property type="molecule type" value="Genomic_DNA"/>
</dbReference>
<dbReference type="Pfam" id="PF00482">
    <property type="entry name" value="T2SSF"/>
    <property type="match status" value="1"/>
</dbReference>
<evidence type="ECO:0000256" key="5">
    <source>
        <dbReference type="ARBA" id="ARBA00023136"/>
    </source>
</evidence>
<comment type="caution">
    <text evidence="8">The sequence shown here is derived from an EMBL/GenBank/DDBJ whole genome shotgun (WGS) entry which is preliminary data.</text>
</comment>
<feature type="transmembrane region" description="Helical" evidence="6">
    <location>
        <begin position="297"/>
        <end position="316"/>
    </location>
</feature>
<protein>
    <recommendedName>
        <fullName evidence="7">Type II secretion system protein GspF domain-containing protein</fullName>
    </recommendedName>
</protein>
<sequence>MVMDQSVPLIILSTFFAVTLLFKLFFSMIMTKLQYRKRIKRYVGQVDMPKGKKAEIPASKGKQSSLKAAAKVIEGLLGMKKHENLLMQSGVKLSQGELLIGRFMTAIICFSISYLYGLHIVYTVVFGIAGFHLPVMYVKRKRKIRLQRCAEQLGNALGTMANALRAGFSFMQAMKMVAEEIEDPLGPEFLKALEEIKYGIPMETAFESLAKRLPDKELAIVLNTILIQRTSGGNLAYLMETMQETIIDRARVRDEVKSLTAQGRMSSVVITLLPIALALYIKFVNPEYFQMLFSHPLGWVMVVAGCMSIILGWFFIKKIVHIEV</sequence>
<proteinExistence type="predicted"/>
<keyword evidence="4 6" id="KW-1133">Transmembrane helix</keyword>
<gene>
    <name evidence="8" type="ORF">D4T97_020215</name>
</gene>
<keyword evidence="3 6" id="KW-0812">Transmembrane</keyword>
<feature type="transmembrane region" description="Helical" evidence="6">
    <location>
        <begin position="120"/>
        <end position="138"/>
    </location>
</feature>
<dbReference type="PANTHER" id="PTHR35007:SF1">
    <property type="entry name" value="PILUS ASSEMBLY PROTEIN"/>
    <property type="match status" value="1"/>
</dbReference>
<name>A0A429XSV7_9BACI</name>
<dbReference type="InterPro" id="IPR018076">
    <property type="entry name" value="T2SS_GspF_dom"/>
</dbReference>
<dbReference type="GO" id="GO:0005886">
    <property type="term" value="C:plasma membrane"/>
    <property type="evidence" value="ECO:0007669"/>
    <property type="project" value="UniProtKB-SubCell"/>
</dbReference>
<feature type="domain" description="Type II secretion system protein GspF" evidence="7">
    <location>
        <begin position="157"/>
        <end position="281"/>
    </location>
</feature>
<evidence type="ECO:0000256" key="2">
    <source>
        <dbReference type="ARBA" id="ARBA00022475"/>
    </source>
</evidence>
<dbReference type="OrthoDB" id="9803381at2"/>
<feature type="transmembrane region" description="Helical" evidence="6">
    <location>
        <begin position="267"/>
        <end position="285"/>
    </location>
</feature>
<comment type="subcellular location">
    <subcellularLocation>
        <location evidence="1">Cell membrane</location>
        <topology evidence="1">Multi-pass membrane protein</topology>
    </subcellularLocation>
</comment>
<feature type="transmembrane region" description="Helical" evidence="6">
    <location>
        <begin position="6"/>
        <end position="31"/>
    </location>
</feature>
<keyword evidence="5 6" id="KW-0472">Membrane</keyword>
<reference evidence="8" key="1">
    <citation type="submission" date="2018-12" db="EMBL/GenBank/DDBJ databases">
        <authorList>
            <person name="Sun L."/>
            <person name="Chen Z."/>
        </authorList>
    </citation>
    <scope>NUCLEOTIDE SEQUENCE [LARGE SCALE GENOMIC DNA]</scope>
    <source>
        <strain evidence="8">3-2-2</strain>
    </source>
</reference>
<dbReference type="Gene3D" id="1.20.81.30">
    <property type="entry name" value="Type II secretion system (T2SS), domain F"/>
    <property type="match status" value="1"/>
</dbReference>
<dbReference type="Proteomes" id="UP000287156">
    <property type="component" value="Unassembled WGS sequence"/>
</dbReference>
<keyword evidence="9" id="KW-1185">Reference proteome</keyword>
<keyword evidence="2" id="KW-1003">Cell membrane</keyword>
<dbReference type="AlphaFoldDB" id="A0A429XSV7"/>